<dbReference type="InterPro" id="IPR011992">
    <property type="entry name" value="EF-hand-dom_pair"/>
</dbReference>
<organism evidence="6 7">
    <name type="scientific">Trapa incisa</name>
    <dbReference type="NCBI Taxonomy" id="236973"/>
    <lineage>
        <taxon>Eukaryota</taxon>
        <taxon>Viridiplantae</taxon>
        <taxon>Streptophyta</taxon>
        <taxon>Embryophyta</taxon>
        <taxon>Tracheophyta</taxon>
        <taxon>Spermatophyta</taxon>
        <taxon>Magnoliopsida</taxon>
        <taxon>eudicotyledons</taxon>
        <taxon>Gunneridae</taxon>
        <taxon>Pentapetalae</taxon>
        <taxon>rosids</taxon>
        <taxon>malvids</taxon>
        <taxon>Myrtales</taxon>
        <taxon>Lythraceae</taxon>
        <taxon>Trapa</taxon>
    </lineage>
</organism>
<dbReference type="PROSITE" id="PS00018">
    <property type="entry name" value="EF_HAND_1"/>
    <property type="match status" value="5"/>
</dbReference>
<dbReference type="SUPFAM" id="SSF47473">
    <property type="entry name" value="EF-hand"/>
    <property type="match status" value="2"/>
</dbReference>
<feature type="domain" description="EF-hand" evidence="5">
    <location>
        <begin position="143"/>
        <end position="169"/>
    </location>
</feature>
<feature type="domain" description="EF-hand" evidence="5">
    <location>
        <begin position="229"/>
        <end position="252"/>
    </location>
</feature>
<dbReference type="AlphaFoldDB" id="A0AAN7GYW7"/>
<dbReference type="Gene3D" id="1.10.238.10">
    <property type="entry name" value="EF-hand"/>
    <property type="match status" value="3"/>
</dbReference>
<feature type="chain" id="PRO_5042864427" description="EF-hand domain-containing protein" evidence="4">
    <location>
        <begin position="26"/>
        <end position="350"/>
    </location>
</feature>
<dbReference type="EMBL" id="JAXIOK010000018">
    <property type="protein sequence ID" value="KAK4749733.1"/>
    <property type="molecule type" value="Genomic_DNA"/>
</dbReference>
<feature type="domain" description="EF-hand" evidence="5">
    <location>
        <begin position="267"/>
        <end position="296"/>
    </location>
</feature>
<protein>
    <recommendedName>
        <fullName evidence="5">EF-hand domain-containing protein</fullName>
    </recommendedName>
</protein>
<name>A0AAN7GYW7_9MYRT</name>
<feature type="domain" description="EF-hand" evidence="5">
    <location>
        <begin position="178"/>
        <end position="213"/>
    </location>
</feature>
<sequence length="350" mass="40385">MKAVAVYTLLATAFIFFLVTSPATRNGLHGGGDGSAAVNIRRLGSKYHPSNFDPFVAEIERKNEENLLDPLHDEDHSHRGNLGDPSTEYLDDQGKLNITLRLMVLFPFIDNHPQDGFISLGELEAWNMKQATDRLFYRTEKEMDYYDKDGDGEISFREYLPQFSEQEIDNSQNKMEHGNAGWWKQQIANADVDRNGTLSFIEFMDFLHPEDSNSREIHRWLMGDKLTRMDSDGNGKLNLEEFVDHVYAFYQTYAEFENGRGAALGSQEKFDELDTNKDGELEVDELIPMLPYLYPGEFSHAKHYSSYLIHEADDNRDGKLSLHEILNHEMLFYTSLLDVDEYDEDLHDEL</sequence>
<keyword evidence="3" id="KW-0106">Calcium</keyword>
<evidence type="ECO:0000256" key="3">
    <source>
        <dbReference type="ARBA" id="ARBA00022837"/>
    </source>
</evidence>
<dbReference type="Pfam" id="PF13202">
    <property type="entry name" value="EF-hand_5"/>
    <property type="match status" value="3"/>
</dbReference>
<dbReference type="Proteomes" id="UP001345219">
    <property type="component" value="Chromosome 21"/>
</dbReference>
<proteinExistence type="predicted"/>
<keyword evidence="4" id="KW-0732">Signal</keyword>
<dbReference type="SMART" id="SM00054">
    <property type="entry name" value="EFh"/>
    <property type="match status" value="4"/>
</dbReference>
<dbReference type="PROSITE" id="PS50222">
    <property type="entry name" value="EF_HAND_2"/>
    <property type="match status" value="4"/>
</dbReference>
<gene>
    <name evidence="6" type="ORF">SAY87_027182</name>
</gene>
<evidence type="ECO:0000259" key="5">
    <source>
        <dbReference type="PROSITE" id="PS50222"/>
    </source>
</evidence>
<evidence type="ECO:0000256" key="2">
    <source>
        <dbReference type="ARBA" id="ARBA00022737"/>
    </source>
</evidence>
<dbReference type="InterPro" id="IPR002048">
    <property type="entry name" value="EF_hand_dom"/>
</dbReference>
<reference evidence="6 7" key="1">
    <citation type="journal article" date="2023" name="Hortic Res">
        <title>Pangenome of water caltrop reveals structural variations and asymmetric subgenome divergence after allopolyploidization.</title>
        <authorList>
            <person name="Zhang X."/>
            <person name="Chen Y."/>
            <person name="Wang L."/>
            <person name="Yuan Y."/>
            <person name="Fang M."/>
            <person name="Shi L."/>
            <person name="Lu R."/>
            <person name="Comes H.P."/>
            <person name="Ma Y."/>
            <person name="Chen Y."/>
            <person name="Huang G."/>
            <person name="Zhou Y."/>
            <person name="Zheng Z."/>
            <person name="Qiu Y."/>
        </authorList>
    </citation>
    <scope>NUCLEOTIDE SEQUENCE [LARGE SCALE GENOMIC DNA]</scope>
    <source>
        <tissue evidence="6">Roots</tissue>
    </source>
</reference>
<keyword evidence="2" id="KW-0677">Repeat</keyword>
<evidence type="ECO:0000313" key="6">
    <source>
        <dbReference type="EMBL" id="KAK4749733.1"/>
    </source>
</evidence>
<keyword evidence="1" id="KW-0479">Metal-binding</keyword>
<dbReference type="PANTHER" id="PTHR10827:SF98">
    <property type="entry name" value="45 KDA CALCIUM-BINDING PROTEIN"/>
    <property type="match status" value="1"/>
</dbReference>
<dbReference type="InterPro" id="IPR018247">
    <property type="entry name" value="EF_Hand_1_Ca_BS"/>
</dbReference>
<dbReference type="GO" id="GO:0005509">
    <property type="term" value="F:calcium ion binding"/>
    <property type="evidence" value="ECO:0007669"/>
    <property type="project" value="InterPro"/>
</dbReference>
<accession>A0AAN7GYW7</accession>
<keyword evidence="7" id="KW-1185">Reference proteome</keyword>
<evidence type="ECO:0000313" key="7">
    <source>
        <dbReference type="Proteomes" id="UP001345219"/>
    </source>
</evidence>
<evidence type="ECO:0000256" key="4">
    <source>
        <dbReference type="SAM" id="SignalP"/>
    </source>
</evidence>
<comment type="caution">
    <text evidence="6">The sequence shown here is derived from an EMBL/GenBank/DDBJ whole genome shotgun (WGS) entry which is preliminary data.</text>
</comment>
<dbReference type="GO" id="GO:0005783">
    <property type="term" value="C:endoplasmic reticulum"/>
    <property type="evidence" value="ECO:0007669"/>
    <property type="project" value="TreeGrafter"/>
</dbReference>
<evidence type="ECO:0000256" key="1">
    <source>
        <dbReference type="ARBA" id="ARBA00022723"/>
    </source>
</evidence>
<feature type="signal peptide" evidence="4">
    <location>
        <begin position="1"/>
        <end position="25"/>
    </location>
</feature>
<dbReference type="PANTHER" id="PTHR10827">
    <property type="entry name" value="RETICULOCALBIN"/>
    <property type="match status" value="1"/>
</dbReference>